<keyword evidence="2" id="KW-1185">Reference proteome</keyword>
<reference evidence="1 2" key="1">
    <citation type="submission" date="2024-02" db="EMBL/GenBank/DDBJ databases">
        <title>de novo genome assembly of Solanum bulbocastanum strain 11H21.</title>
        <authorList>
            <person name="Hosaka A.J."/>
        </authorList>
    </citation>
    <scope>NUCLEOTIDE SEQUENCE [LARGE SCALE GENOMIC DNA]</scope>
    <source>
        <tissue evidence="1">Young leaves</tissue>
    </source>
</reference>
<evidence type="ECO:0000313" key="1">
    <source>
        <dbReference type="EMBL" id="KAK6805412.1"/>
    </source>
</evidence>
<organism evidence="1 2">
    <name type="scientific">Solanum bulbocastanum</name>
    <name type="common">Wild potato</name>
    <dbReference type="NCBI Taxonomy" id="147425"/>
    <lineage>
        <taxon>Eukaryota</taxon>
        <taxon>Viridiplantae</taxon>
        <taxon>Streptophyta</taxon>
        <taxon>Embryophyta</taxon>
        <taxon>Tracheophyta</taxon>
        <taxon>Spermatophyta</taxon>
        <taxon>Magnoliopsida</taxon>
        <taxon>eudicotyledons</taxon>
        <taxon>Gunneridae</taxon>
        <taxon>Pentapetalae</taxon>
        <taxon>asterids</taxon>
        <taxon>lamiids</taxon>
        <taxon>Solanales</taxon>
        <taxon>Solanaceae</taxon>
        <taxon>Solanoideae</taxon>
        <taxon>Solaneae</taxon>
        <taxon>Solanum</taxon>
    </lineage>
</organism>
<dbReference type="Proteomes" id="UP001371456">
    <property type="component" value="Unassembled WGS sequence"/>
</dbReference>
<dbReference type="AlphaFoldDB" id="A0AAN8YUT0"/>
<sequence length="90" mass="10437">MTKLFAFEKMPRFNNVSLNLNFHHYNKVDIHTGESGVVPEGAELFAQNWWSASFNSQYLKECWINFQGAPRPGVSKESICSGRWCKCWPH</sequence>
<protein>
    <submittedName>
        <fullName evidence="1">Uncharacterized protein</fullName>
    </submittedName>
</protein>
<evidence type="ECO:0000313" key="2">
    <source>
        <dbReference type="Proteomes" id="UP001371456"/>
    </source>
</evidence>
<proteinExistence type="predicted"/>
<gene>
    <name evidence="1" type="ORF">RDI58_003197</name>
</gene>
<dbReference type="EMBL" id="JBANQN010000001">
    <property type="protein sequence ID" value="KAK6805412.1"/>
    <property type="molecule type" value="Genomic_DNA"/>
</dbReference>
<accession>A0AAN8YUT0</accession>
<name>A0AAN8YUT0_SOLBU</name>
<comment type="caution">
    <text evidence="1">The sequence shown here is derived from an EMBL/GenBank/DDBJ whole genome shotgun (WGS) entry which is preliminary data.</text>
</comment>